<dbReference type="GO" id="GO:0004650">
    <property type="term" value="F:polygalacturonase activity"/>
    <property type="evidence" value="ECO:0007669"/>
    <property type="project" value="UniProtKB-EC"/>
</dbReference>
<accession>A0A238FI87</accession>
<protein>
    <recommendedName>
        <fullName evidence="2">endo-polygalacturonase</fullName>
        <ecNumber evidence="2">3.2.1.15</ecNumber>
    </recommendedName>
</protein>
<dbReference type="AlphaFoldDB" id="A0A238FI87"/>
<dbReference type="EC" id="3.2.1.15" evidence="2"/>
<dbReference type="SUPFAM" id="SSF51126">
    <property type="entry name" value="Pectin lyase-like"/>
    <property type="match status" value="1"/>
</dbReference>
<reference evidence="15" key="1">
    <citation type="submission" date="2016-09" db="EMBL/GenBank/DDBJ databases">
        <authorList>
            <person name="Jeantristanb JTB J.-T."/>
            <person name="Ricardo R."/>
        </authorList>
    </citation>
    <scope>NUCLEOTIDE SEQUENCE [LARGE SCALE GENOMIC DNA]</scope>
</reference>
<dbReference type="PANTHER" id="PTHR31884">
    <property type="entry name" value="POLYGALACTURONASE"/>
    <property type="match status" value="1"/>
</dbReference>
<comment type="catalytic activity">
    <reaction evidence="9">
        <text>(1,4-alpha-D-galacturonosyl)n+m + H2O = (1,4-alpha-D-galacturonosyl)n + (1,4-alpha-D-galacturonosyl)m.</text>
        <dbReference type="EC" id="3.2.1.15"/>
    </reaction>
</comment>
<comment type="similarity">
    <text evidence="1 11">Belongs to the glycosyl hydrolase 28 family.</text>
</comment>
<organism evidence="14 15">
    <name type="scientific">Microbotryum intermedium</name>
    <dbReference type="NCBI Taxonomy" id="269621"/>
    <lineage>
        <taxon>Eukaryota</taxon>
        <taxon>Fungi</taxon>
        <taxon>Dikarya</taxon>
        <taxon>Basidiomycota</taxon>
        <taxon>Pucciniomycotina</taxon>
        <taxon>Microbotryomycetes</taxon>
        <taxon>Microbotryales</taxon>
        <taxon>Microbotryaceae</taxon>
        <taxon>Microbotryum</taxon>
    </lineage>
</organism>
<evidence type="ECO:0000256" key="12">
    <source>
        <dbReference type="SAM" id="MobiDB-lite"/>
    </source>
</evidence>
<evidence type="ECO:0000256" key="4">
    <source>
        <dbReference type="ARBA" id="ARBA00022737"/>
    </source>
</evidence>
<dbReference type="PROSITE" id="PS00502">
    <property type="entry name" value="POLYGALACTURONASE"/>
    <property type="match status" value="1"/>
</dbReference>
<evidence type="ECO:0000256" key="9">
    <source>
        <dbReference type="ARBA" id="ARBA00034074"/>
    </source>
</evidence>
<evidence type="ECO:0000256" key="11">
    <source>
        <dbReference type="RuleBase" id="RU361169"/>
    </source>
</evidence>
<proteinExistence type="inferred from homology"/>
<feature type="chain" id="PRO_5013257800" description="endo-polygalacturonase" evidence="13">
    <location>
        <begin position="19"/>
        <end position="475"/>
    </location>
</feature>
<dbReference type="GO" id="GO:0071555">
    <property type="term" value="P:cell wall organization"/>
    <property type="evidence" value="ECO:0007669"/>
    <property type="project" value="UniProtKB-KW"/>
</dbReference>
<dbReference type="Pfam" id="PF00295">
    <property type="entry name" value="Glyco_hydro_28"/>
    <property type="match status" value="1"/>
</dbReference>
<feature type="region of interest" description="Disordered" evidence="12">
    <location>
        <begin position="371"/>
        <end position="475"/>
    </location>
</feature>
<keyword evidence="3 13" id="KW-0732">Signal</keyword>
<evidence type="ECO:0000256" key="10">
    <source>
        <dbReference type="PROSITE-ProRule" id="PRU10052"/>
    </source>
</evidence>
<dbReference type="InterPro" id="IPR050434">
    <property type="entry name" value="Glycosyl_hydrlase_28"/>
</dbReference>
<feature type="active site" evidence="10">
    <location>
        <position position="214"/>
    </location>
</feature>
<dbReference type="InterPro" id="IPR006626">
    <property type="entry name" value="PbH1"/>
</dbReference>
<dbReference type="GO" id="GO:0005576">
    <property type="term" value="C:extracellular region"/>
    <property type="evidence" value="ECO:0007669"/>
    <property type="project" value="TreeGrafter"/>
</dbReference>
<keyword evidence="6" id="KW-1015">Disulfide bond</keyword>
<dbReference type="Proteomes" id="UP000198372">
    <property type="component" value="Unassembled WGS sequence"/>
</dbReference>
<dbReference type="EMBL" id="FMSP01000007">
    <property type="protein sequence ID" value="SCV71584.1"/>
    <property type="molecule type" value="Genomic_DNA"/>
</dbReference>
<keyword evidence="8" id="KW-0961">Cell wall biogenesis/degradation</keyword>
<keyword evidence="15" id="KW-1185">Reference proteome</keyword>
<feature type="signal peptide" evidence="13">
    <location>
        <begin position="1"/>
        <end position="18"/>
    </location>
</feature>
<dbReference type="Gene3D" id="2.160.20.10">
    <property type="entry name" value="Single-stranded right-handed beta-helix, Pectin lyase-like"/>
    <property type="match status" value="1"/>
</dbReference>
<dbReference type="InterPro" id="IPR011050">
    <property type="entry name" value="Pectin_lyase_fold/virulence"/>
</dbReference>
<evidence type="ECO:0000256" key="8">
    <source>
        <dbReference type="ARBA" id="ARBA00023316"/>
    </source>
</evidence>
<dbReference type="InterPro" id="IPR000743">
    <property type="entry name" value="Glyco_hydro_28"/>
</dbReference>
<dbReference type="STRING" id="269621.A0A238FI87"/>
<evidence type="ECO:0000313" key="14">
    <source>
        <dbReference type="EMBL" id="SCV71584.1"/>
    </source>
</evidence>
<evidence type="ECO:0000256" key="13">
    <source>
        <dbReference type="SAM" id="SignalP"/>
    </source>
</evidence>
<evidence type="ECO:0000256" key="2">
    <source>
        <dbReference type="ARBA" id="ARBA00012736"/>
    </source>
</evidence>
<feature type="compositionally biased region" description="Basic residues" evidence="12">
    <location>
        <begin position="443"/>
        <end position="452"/>
    </location>
</feature>
<gene>
    <name evidence="14" type="ORF">BQ2448_3172</name>
</gene>
<evidence type="ECO:0000256" key="6">
    <source>
        <dbReference type="ARBA" id="ARBA00023157"/>
    </source>
</evidence>
<sequence>MLCMPSSLLLLLPTLAFASRSSSKHVPDASCVESISSLDDVAKALQCRTININPFKVPGGQTLILKTKLDNVVMNLLGDLEFEVHDWEGALMVVGGKNIQFNGGNYTLNAHGEKYCQHPRSIIATGVFRDLVILNTPAQAVSIQNDGALLVKNIIIDDSAGDSGGMACNTDGFDVTNSVNLTLDGCTVYNQDDCVALNHATNTVIKNLMCSRGHGISIGSIQTGQRVSNVLVKDNVIQDSEQCFRIKAVPGAKNAYVENITYSGNICTNATKFGVLFQQNYQNGGHHLDTKQGLSIVPVTTVTFNDIKFIGKDNIVSVASAAWRLAGTCAPNQCLGWSLENLKISGGLAGKLINTGVDSFVSLPSADNSSFTPASTGSLSTGVQPAPTIGSSDPVKGSDPSSVPAPGNKTAAPTAADSSVRAASVTKTPVRKPPKLHKEDSRKPKHHGHRGSHVIPSSVRRLTKRRLEDISFSAD</sequence>
<evidence type="ECO:0000256" key="7">
    <source>
        <dbReference type="ARBA" id="ARBA00023295"/>
    </source>
</evidence>
<dbReference type="GO" id="GO:0045490">
    <property type="term" value="P:pectin catabolic process"/>
    <property type="evidence" value="ECO:0007669"/>
    <property type="project" value="TreeGrafter"/>
</dbReference>
<keyword evidence="4" id="KW-0677">Repeat</keyword>
<evidence type="ECO:0000256" key="1">
    <source>
        <dbReference type="ARBA" id="ARBA00008834"/>
    </source>
</evidence>
<dbReference type="OrthoDB" id="1546079at2759"/>
<dbReference type="SMART" id="SM00710">
    <property type="entry name" value="PbH1"/>
    <property type="match status" value="5"/>
</dbReference>
<keyword evidence="5 11" id="KW-0378">Hydrolase</keyword>
<evidence type="ECO:0000313" key="15">
    <source>
        <dbReference type="Proteomes" id="UP000198372"/>
    </source>
</evidence>
<evidence type="ECO:0000256" key="5">
    <source>
        <dbReference type="ARBA" id="ARBA00022801"/>
    </source>
</evidence>
<keyword evidence="7 11" id="KW-0326">Glycosidase</keyword>
<name>A0A238FI87_9BASI</name>
<feature type="compositionally biased region" description="Polar residues" evidence="12">
    <location>
        <begin position="371"/>
        <end position="383"/>
    </location>
</feature>
<dbReference type="InterPro" id="IPR012334">
    <property type="entry name" value="Pectin_lyas_fold"/>
</dbReference>
<dbReference type="PANTHER" id="PTHR31884:SF1">
    <property type="entry name" value="POLYGALACTURONASE"/>
    <property type="match status" value="1"/>
</dbReference>
<evidence type="ECO:0000256" key="3">
    <source>
        <dbReference type="ARBA" id="ARBA00022729"/>
    </source>
</evidence>